<dbReference type="PROSITE" id="PS50011">
    <property type="entry name" value="PROTEIN_KINASE_DOM"/>
    <property type="match status" value="1"/>
</dbReference>
<dbReference type="Pfam" id="PF00069">
    <property type="entry name" value="Pkinase"/>
    <property type="match status" value="1"/>
</dbReference>
<dbReference type="Gene3D" id="3.30.200.20">
    <property type="entry name" value="Phosphorylase Kinase, domain 1"/>
    <property type="match status" value="1"/>
</dbReference>
<proteinExistence type="predicted"/>
<keyword evidence="7" id="KW-0802">TPR repeat</keyword>
<keyword evidence="4 8" id="KW-0547">Nucleotide-binding</keyword>
<evidence type="ECO:0000256" key="1">
    <source>
        <dbReference type="ARBA" id="ARBA00012513"/>
    </source>
</evidence>
<dbReference type="InterPro" id="IPR008271">
    <property type="entry name" value="Ser/Thr_kinase_AS"/>
</dbReference>
<dbReference type="FunFam" id="1.10.510.10:FF:000021">
    <property type="entry name" value="Serine/threonine protein kinase"/>
    <property type="match status" value="1"/>
</dbReference>
<keyword evidence="12" id="KW-1185">Reference proteome</keyword>
<keyword evidence="9" id="KW-0812">Transmembrane</keyword>
<dbReference type="GO" id="GO:0004674">
    <property type="term" value="F:protein serine/threonine kinase activity"/>
    <property type="evidence" value="ECO:0007669"/>
    <property type="project" value="UniProtKB-KW"/>
</dbReference>
<dbReference type="SMART" id="SM00220">
    <property type="entry name" value="S_TKc"/>
    <property type="match status" value="1"/>
</dbReference>
<keyword evidence="6 8" id="KW-0067">ATP-binding</keyword>
<feature type="transmembrane region" description="Helical" evidence="9">
    <location>
        <begin position="292"/>
        <end position="315"/>
    </location>
</feature>
<keyword evidence="9" id="KW-0472">Membrane</keyword>
<evidence type="ECO:0000313" key="12">
    <source>
        <dbReference type="Proteomes" id="UP000473278"/>
    </source>
</evidence>
<evidence type="ECO:0000256" key="4">
    <source>
        <dbReference type="ARBA" id="ARBA00022741"/>
    </source>
</evidence>
<dbReference type="InterPro" id="IPR000719">
    <property type="entry name" value="Prot_kinase_dom"/>
</dbReference>
<evidence type="ECO:0000259" key="10">
    <source>
        <dbReference type="PROSITE" id="PS50011"/>
    </source>
</evidence>
<dbReference type="PROSITE" id="PS50005">
    <property type="entry name" value="TPR"/>
    <property type="match status" value="2"/>
</dbReference>
<keyword evidence="9" id="KW-1133">Transmembrane helix</keyword>
<feature type="domain" description="Protein kinase" evidence="10">
    <location>
        <begin position="5"/>
        <end position="261"/>
    </location>
</feature>
<dbReference type="SMART" id="SM00028">
    <property type="entry name" value="TPR"/>
    <property type="match status" value="9"/>
</dbReference>
<dbReference type="Gene3D" id="1.10.510.10">
    <property type="entry name" value="Transferase(Phosphotransferase) domain 1"/>
    <property type="match status" value="1"/>
</dbReference>
<dbReference type="EMBL" id="JAALLT010000001">
    <property type="protein sequence ID" value="NGP74997.1"/>
    <property type="molecule type" value="Genomic_DNA"/>
</dbReference>
<dbReference type="InterPro" id="IPR011009">
    <property type="entry name" value="Kinase-like_dom_sf"/>
</dbReference>
<dbReference type="RefSeq" id="WP_165137987.1">
    <property type="nucleotide sequence ID" value="NZ_JAALLT010000001.1"/>
</dbReference>
<evidence type="ECO:0000313" key="11">
    <source>
        <dbReference type="EMBL" id="NGP74997.1"/>
    </source>
</evidence>
<dbReference type="Pfam" id="PF13432">
    <property type="entry name" value="TPR_16"/>
    <property type="match status" value="1"/>
</dbReference>
<dbReference type="PANTHER" id="PTHR43289:SF6">
    <property type="entry name" value="SERINE_THREONINE-PROTEIN KINASE NEKL-3"/>
    <property type="match status" value="1"/>
</dbReference>
<keyword evidence="5 11" id="KW-0418">Kinase</keyword>
<dbReference type="Proteomes" id="UP000473278">
    <property type="component" value="Unassembled WGS sequence"/>
</dbReference>
<evidence type="ECO:0000256" key="7">
    <source>
        <dbReference type="PROSITE-ProRule" id="PRU00339"/>
    </source>
</evidence>
<keyword evidence="2" id="KW-0723">Serine/threonine-protein kinase</keyword>
<dbReference type="CDD" id="cd14014">
    <property type="entry name" value="STKc_PknB_like"/>
    <property type="match status" value="1"/>
</dbReference>
<reference evidence="11 12" key="1">
    <citation type="submission" date="2020-02" db="EMBL/GenBank/DDBJ databases">
        <title>Balneolaceae bacterium YR4-1, complete genome.</title>
        <authorList>
            <person name="Li Y."/>
            <person name="Wu S."/>
        </authorList>
    </citation>
    <scope>NUCLEOTIDE SEQUENCE [LARGE SCALE GENOMIC DNA]</scope>
    <source>
        <strain evidence="11 12">YR4-1</strain>
    </source>
</reference>
<feature type="repeat" description="TPR" evidence="7">
    <location>
        <begin position="583"/>
        <end position="616"/>
    </location>
</feature>
<dbReference type="GO" id="GO:0005524">
    <property type="term" value="F:ATP binding"/>
    <property type="evidence" value="ECO:0007669"/>
    <property type="project" value="UniProtKB-UniRule"/>
</dbReference>
<dbReference type="Pfam" id="PF13181">
    <property type="entry name" value="TPR_8"/>
    <property type="match status" value="2"/>
</dbReference>
<evidence type="ECO:0000256" key="3">
    <source>
        <dbReference type="ARBA" id="ARBA00022679"/>
    </source>
</evidence>
<dbReference type="EC" id="2.7.11.1" evidence="1"/>
<feature type="repeat" description="TPR" evidence="7">
    <location>
        <begin position="617"/>
        <end position="650"/>
    </location>
</feature>
<evidence type="ECO:0000256" key="2">
    <source>
        <dbReference type="ARBA" id="ARBA00022527"/>
    </source>
</evidence>
<dbReference type="AlphaFoldDB" id="A0A6M1SWS5"/>
<dbReference type="PANTHER" id="PTHR43289">
    <property type="entry name" value="MITOGEN-ACTIVATED PROTEIN KINASE KINASE KINASE 20-RELATED"/>
    <property type="match status" value="1"/>
</dbReference>
<evidence type="ECO:0000256" key="9">
    <source>
        <dbReference type="SAM" id="Phobius"/>
    </source>
</evidence>
<organism evidence="11 12">
    <name type="scientific">Halalkalibaculum roseum</name>
    <dbReference type="NCBI Taxonomy" id="2709311"/>
    <lineage>
        <taxon>Bacteria</taxon>
        <taxon>Pseudomonadati</taxon>
        <taxon>Balneolota</taxon>
        <taxon>Balneolia</taxon>
        <taxon>Balneolales</taxon>
        <taxon>Balneolaceae</taxon>
        <taxon>Halalkalibaculum</taxon>
    </lineage>
</organism>
<protein>
    <recommendedName>
        <fullName evidence="1">non-specific serine/threonine protein kinase</fullName>
        <ecNumber evidence="1">2.7.11.1</ecNumber>
    </recommendedName>
</protein>
<dbReference type="PROSITE" id="PS00108">
    <property type="entry name" value="PROTEIN_KINASE_ST"/>
    <property type="match status" value="1"/>
</dbReference>
<evidence type="ECO:0000256" key="6">
    <source>
        <dbReference type="ARBA" id="ARBA00022840"/>
    </source>
</evidence>
<comment type="caution">
    <text evidence="11">The sequence shown here is derived from an EMBL/GenBank/DDBJ whole genome shotgun (WGS) entry which is preliminary data.</text>
</comment>
<dbReference type="Gene3D" id="1.25.40.10">
    <property type="entry name" value="Tetratricopeptide repeat domain"/>
    <property type="match status" value="3"/>
</dbReference>
<sequence length="934" mass="107178">MISHYKITEKLGEGGMGVVYKALDTNLDRHVALKFFPESATPSPKDKQRFIREAKSAAALNHPNVCTIHNADEFENRQYIVMEYVEGETLRKKMESGPLSISTRLDYAIQIADALKSAHGRQIVHRDIKPENIMIDAEGRVKVMDFGLAKFKNTGDITKTGDTLGTTAYMSPEQARGKNIDHRTDIWSLGIILYEMFSGRKPFFSEYPQAVIYSILNEEPDRIEEINPDLPAGLSTIIHKALEKDPDKRYREVEKLQEDFTEIKQMIGTTASQSASSGIGIASSTTGFKERVLSPVPITVVGIIAVILLGFYFFFPNQKIDFEERDWVMITDFENRTDEADFSQFLNTILEVGLNQSAYVNLYNRQQVLNILNNDLEISGVKTLTMDVVTKAAVEENVGVIITPTIEQEDNSYILAANIRDITTGTTREVDPVRAENKDAILKAMDQFSKQIRLELGEPQSGISENYTPIIQATTSSLEALKLYAEGMKLRIYDEQTGYDLVEQAVELDPKFALAHAELGMHYYIRGKRQEGEEHFQKALEQMGRLTVRERLWIRAVVEDWRGDREKAIENYKSYLSQYPDDYTAWWRLGYTYLITGKYQNCIDAYSGVVEFNPDDPSAFVNLATCNKALEQNEQALEYYNRAFEINPDMKKGMYVNNEYGFMLVEMGKLEEARETFELMLSEKDKKARGLRSLALLNTYTGHFSKAIDQFKEAALINKSNGIELSEYRDRMYLARAYKVKGMEEEFNRELEEINQLMENMDLSPSWLASAGQLYARNNMLDKAEEILSRIKQNIGNIVATSAVSRNTNQDQAFYYLLKGEVELARKNFEEARESLVIAHNILEMPEVLAYCYYQTGEWGKAKENYLAVLEEKSLNNETQLDWILAHYRLAKIYEQQENTEQAQSYYQKFMNIWKNGDEDIEKLQEARKRMQIL</sequence>
<dbReference type="PROSITE" id="PS00107">
    <property type="entry name" value="PROTEIN_KINASE_ATP"/>
    <property type="match status" value="1"/>
</dbReference>
<dbReference type="InterPro" id="IPR017441">
    <property type="entry name" value="Protein_kinase_ATP_BS"/>
</dbReference>
<evidence type="ECO:0000256" key="8">
    <source>
        <dbReference type="PROSITE-ProRule" id="PRU10141"/>
    </source>
</evidence>
<accession>A0A6M1SWS5</accession>
<dbReference type="SUPFAM" id="SSF56112">
    <property type="entry name" value="Protein kinase-like (PK-like)"/>
    <property type="match status" value="1"/>
</dbReference>
<dbReference type="InterPro" id="IPR011990">
    <property type="entry name" value="TPR-like_helical_dom_sf"/>
</dbReference>
<dbReference type="InterPro" id="IPR019734">
    <property type="entry name" value="TPR_rpt"/>
</dbReference>
<gene>
    <name evidence="11" type="ORF">G3570_00010</name>
</gene>
<evidence type="ECO:0000256" key="5">
    <source>
        <dbReference type="ARBA" id="ARBA00022777"/>
    </source>
</evidence>
<feature type="binding site" evidence="8">
    <location>
        <position position="34"/>
    </location>
    <ligand>
        <name>ATP</name>
        <dbReference type="ChEBI" id="CHEBI:30616"/>
    </ligand>
</feature>
<keyword evidence="3" id="KW-0808">Transferase</keyword>
<dbReference type="SUPFAM" id="SSF48452">
    <property type="entry name" value="TPR-like"/>
    <property type="match status" value="3"/>
</dbReference>
<name>A0A6M1SWS5_9BACT</name>